<keyword evidence="1" id="KW-0805">Transcription regulation</keyword>
<evidence type="ECO:0000256" key="2">
    <source>
        <dbReference type="ARBA" id="ARBA00023125"/>
    </source>
</evidence>
<evidence type="ECO:0000256" key="3">
    <source>
        <dbReference type="ARBA" id="ARBA00023163"/>
    </source>
</evidence>
<proteinExistence type="predicted"/>
<dbReference type="SUPFAM" id="SSF48008">
    <property type="entry name" value="GntR ligand-binding domain-like"/>
    <property type="match status" value="1"/>
</dbReference>
<dbReference type="GO" id="GO:0003677">
    <property type="term" value="F:DNA binding"/>
    <property type="evidence" value="ECO:0007669"/>
    <property type="project" value="UniProtKB-KW"/>
</dbReference>
<evidence type="ECO:0000259" key="4">
    <source>
        <dbReference type="Pfam" id="PF07729"/>
    </source>
</evidence>
<organism evidence="5 6">
    <name type="scientific">Sphaerimonospora thailandensis</name>
    <dbReference type="NCBI Taxonomy" id="795644"/>
    <lineage>
        <taxon>Bacteria</taxon>
        <taxon>Bacillati</taxon>
        <taxon>Actinomycetota</taxon>
        <taxon>Actinomycetes</taxon>
        <taxon>Streptosporangiales</taxon>
        <taxon>Streptosporangiaceae</taxon>
        <taxon>Sphaerimonospora</taxon>
    </lineage>
</organism>
<dbReference type="RefSeq" id="WP_407695945.1">
    <property type="nucleotide sequence ID" value="NZ_BOOG01000023.1"/>
</dbReference>
<dbReference type="AlphaFoldDB" id="A0A8J3R9W3"/>
<feature type="domain" description="GntR C-terminal" evidence="4">
    <location>
        <begin position="7"/>
        <end position="38"/>
    </location>
</feature>
<dbReference type="Gene3D" id="1.20.120.530">
    <property type="entry name" value="GntR ligand-binding domain-like"/>
    <property type="match status" value="1"/>
</dbReference>
<evidence type="ECO:0000256" key="1">
    <source>
        <dbReference type="ARBA" id="ARBA00023015"/>
    </source>
</evidence>
<dbReference type="InterPro" id="IPR008920">
    <property type="entry name" value="TF_FadR/GntR_C"/>
</dbReference>
<gene>
    <name evidence="5" type="ORF">Mth01_28580</name>
</gene>
<keyword evidence="2" id="KW-0238">DNA-binding</keyword>
<protein>
    <recommendedName>
        <fullName evidence="4">GntR C-terminal domain-containing protein</fullName>
    </recommendedName>
</protein>
<comment type="caution">
    <text evidence="5">The sequence shown here is derived from an EMBL/GenBank/DDBJ whole genome shotgun (WGS) entry which is preliminary data.</text>
</comment>
<accession>A0A8J3R9W3</accession>
<evidence type="ECO:0000313" key="6">
    <source>
        <dbReference type="Proteomes" id="UP000610966"/>
    </source>
</evidence>
<keyword evidence="6" id="KW-1185">Reference proteome</keyword>
<dbReference type="InterPro" id="IPR011711">
    <property type="entry name" value="GntR_C"/>
</dbReference>
<dbReference type="Pfam" id="PF07729">
    <property type="entry name" value="FCD"/>
    <property type="match status" value="1"/>
</dbReference>
<name>A0A8J3R9W3_9ACTN</name>
<dbReference type="EMBL" id="BOOG01000023">
    <property type="protein sequence ID" value="GIH70605.1"/>
    <property type="molecule type" value="Genomic_DNA"/>
</dbReference>
<sequence>MIESALIESAAAQHDAIVAAILAGDPETARRAVAEHLAGTAAPLRGFLS</sequence>
<evidence type="ECO:0000313" key="5">
    <source>
        <dbReference type="EMBL" id="GIH70605.1"/>
    </source>
</evidence>
<reference evidence="5" key="1">
    <citation type="submission" date="2021-01" db="EMBL/GenBank/DDBJ databases">
        <title>Whole genome shotgun sequence of Sphaerimonospora thailandensis NBRC 107569.</title>
        <authorList>
            <person name="Komaki H."/>
            <person name="Tamura T."/>
        </authorList>
    </citation>
    <scope>NUCLEOTIDE SEQUENCE</scope>
    <source>
        <strain evidence="5">NBRC 107569</strain>
    </source>
</reference>
<dbReference type="Proteomes" id="UP000610966">
    <property type="component" value="Unassembled WGS sequence"/>
</dbReference>
<keyword evidence="3" id="KW-0804">Transcription</keyword>